<keyword evidence="2" id="KW-1185">Reference proteome</keyword>
<proteinExistence type="predicted"/>
<dbReference type="Proteomes" id="UP000626554">
    <property type="component" value="Unassembled WGS sequence"/>
</dbReference>
<dbReference type="EMBL" id="JABKAV010000073">
    <property type="protein sequence ID" value="NVO86403.1"/>
    <property type="molecule type" value="Genomic_DNA"/>
</dbReference>
<reference evidence="1 2" key="1">
    <citation type="submission" date="2020-05" db="EMBL/GenBank/DDBJ databases">
        <title>Hymenobacter terrestris sp. nov. and Hymenobacter lapidiphilus sp. nov., isolated from regoliths in Antarctica.</title>
        <authorList>
            <person name="Sedlacek I."/>
            <person name="Pantucek R."/>
            <person name="Zeman M."/>
            <person name="Holochova P."/>
            <person name="Kralova S."/>
            <person name="Stankova E."/>
            <person name="Sedo O."/>
            <person name="Micenkova L."/>
            <person name="Svec P."/>
            <person name="Gupta V."/>
            <person name="Sood U."/>
            <person name="Korpole U.S."/>
            <person name="Lal R."/>
        </authorList>
    </citation>
    <scope>NUCLEOTIDE SEQUENCE [LARGE SCALE GENOMIC DNA]</scope>
    <source>
        <strain evidence="1 2">P5252</strain>
    </source>
</reference>
<comment type="caution">
    <text evidence="1">The sequence shown here is derived from an EMBL/GenBank/DDBJ whole genome shotgun (WGS) entry which is preliminary data.</text>
</comment>
<name>A0ABX2Q612_9BACT</name>
<evidence type="ECO:0000313" key="2">
    <source>
        <dbReference type="Proteomes" id="UP000626554"/>
    </source>
</evidence>
<protein>
    <recommendedName>
        <fullName evidence="3">YecA family protein</fullName>
    </recommendedName>
</protein>
<evidence type="ECO:0008006" key="3">
    <source>
        <dbReference type="Google" id="ProtNLM"/>
    </source>
</evidence>
<dbReference type="RefSeq" id="WP_176901134.1">
    <property type="nucleotide sequence ID" value="NZ_JABKAV010000073.1"/>
</dbReference>
<organism evidence="1 2">
    <name type="scientific">Hymenobacter terrestris</name>
    <dbReference type="NCBI Taxonomy" id="2748310"/>
    <lineage>
        <taxon>Bacteria</taxon>
        <taxon>Pseudomonadati</taxon>
        <taxon>Bacteroidota</taxon>
        <taxon>Cytophagia</taxon>
        <taxon>Cytophagales</taxon>
        <taxon>Hymenobacteraceae</taxon>
        <taxon>Hymenobacter</taxon>
    </lineage>
</organism>
<sequence length="185" mass="21071">MDFDLSDYFQGLLQEGKLREAIVQGEHQLNSLQKTYFHPLLGTSLLHQREEVAAWLNAFYQHVSQKMPVGALYVEMNAFDLNTEEWYLDGFAYEVAGTRDDAEWLTNWSADTATNEPFVLSGFEPLQEAFETYFDEEEGSENLEQAHDVAEMLVILRVQELLDEVHQAAKVCTTPQKLDSLGGVC</sequence>
<accession>A0ABX2Q612</accession>
<gene>
    <name evidence="1" type="ORF">HW556_16065</name>
</gene>
<evidence type="ECO:0000313" key="1">
    <source>
        <dbReference type="EMBL" id="NVO86403.1"/>
    </source>
</evidence>